<feature type="region of interest" description="Disordered" evidence="1">
    <location>
        <begin position="232"/>
        <end position="296"/>
    </location>
</feature>
<feature type="compositionally biased region" description="Basic and acidic residues" evidence="1">
    <location>
        <begin position="236"/>
        <end position="269"/>
    </location>
</feature>
<organism evidence="2 3">
    <name type="scientific">Tilletia caries</name>
    <name type="common">wheat bunt fungus</name>
    <dbReference type="NCBI Taxonomy" id="13290"/>
    <lineage>
        <taxon>Eukaryota</taxon>
        <taxon>Fungi</taxon>
        <taxon>Dikarya</taxon>
        <taxon>Basidiomycota</taxon>
        <taxon>Ustilaginomycotina</taxon>
        <taxon>Exobasidiomycetes</taxon>
        <taxon>Tilletiales</taxon>
        <taxon>Tilletiaceae</taxon>
        <taxon>Tilletia</taxon>
    </lineage>
</organism>
<evidence type="ECO:0000256" key="1">
    <source>
        <dbReference type="SAM" id="MobiDB-lite"/>
    </source>
</evidence>
<evidence type="ECO:0000313" key="2">
    <source>
        <dbReference type="EMBL" id="CAD6940702.1"/>
    </source>
</evidence>
<keyword evidence="3" id="KW-1185">Reference proteome</keyword>
<protein>
    <recommendedName>
        <fullName evidence="4">C2H2-type domain-containing protein</fullName>
    </recommendedName>
</protein>
<proteinExistence type="predicted"/>
<sequence length="296" mass="32672">MPSNPVPKDPECIKLAYDCIYYLPWKGAIGERVASCPNFHNVLGLWGCRIANISIPLDASADAVWECVRKCLPRFCDDIDTFSFVWAHTPDHSHRLWTIVEAEDQNTIYPNAASLQKHFQQKQAYIVCNRDTPPDFPQGSSLPPWTVLFQKSKWTSGSEPAATTTKRTGCDTCGAVMPSHRLAKHTCAIQVKVKKEVAEGSKSGCRVKEEGAQTFTNTRDDAISILSTDDSALDSDAEHGGEDNHRVLSRKLERLGTKRKAKVNDDQAKHALHGKRAKSLEEGTGGTRKGNGKARA</sequence>
<accession>A0ABN7J2A3</accession>
<comment type="caution">
    <text evidence="2">The sequence shown here is derived from an EMBL/GenBank/DDBJ whole genome shotgun (WGS) entry which is preliminary data.</text>
</comment>
<gene>
    <name evidence="2" type="ORF">JKIAZH3_G7491</name>
</gene>
<dbReference type="EMBL" id="CAJHJG010004408">
    <property type="protein sequence ID" value="CAD6940702.1"/>
    <property type="molecule type" value="Genomic_DNA"/>
</dbReference>
<evidence type="ECO:0008006" key="4">
    <source>
        <dbReference type="Google" id="ProtNLM"/>
    </source>
</evidence>
<evidence type="ECO:0000313" key="3">
    <source>
        <dbReference type="Proteomes" id="UP000836402"/>
    </source>
</evidence>
<dbReference type="Proteomes" id="UP000836402">
    <property type="component" value="Unassembled WGS sequence"/>
</dbReference>
<reference evidence="2" key="1">
    <citation type="submission" date="2020-10" db="EMBL/GenBank/DDBJ databases">
        <authorList>
            <person name="Sedaghatjoo S."/>
        </authorList>
    </citation>
    <scope>NUCLEOTIDE SEQUENCE</scope>
    <source>
        <strain evidence="2">AZH3</strain>
    </source>
</reference>
<name>A0ABN7J2A3_9BASI</name>
<feature type="non-terminal residue" evidence="2">
    <location>
        <position position="296"/>
    </location>
</feature>